<dbReference type="InterPro" id="IPR002734">
    <property type="entry name" value="RibDG_C"/>
</dbReference>
<dbReference type="Proteomes" id="UP000033633">
    <property type="component" value="Unassembled WGS sequence"/>
</dbReference>
<keyword evidence="3" id="KW-1185">Reference proteome</keyword>
<gene>
    <name evidence="2" type="ORF">KY46_11735</name>
</gene>
<dbReference type="Gene3D" id="3.40.430.10">
    <property type="entry name" value="Dihydrofolate Reductase, subunit A"/>
    <property type="match status" value="1"/>
</dbReference>
<dbReference type="EMBL" id="JWYV01000009">
    <property type="protein sequence ID" value="KKC99599.1"/>
    <property type="molecule type" value="Genomic_DNA"/>
</dbReference>
<dbReference type="InterPro" id="IPR024072">
    <property type="entry name" value="DHFR-like_dom_sf"/>
</dbReference>
<dbReference type="PATRIC" id="fig|265726.11.peg.4516"/>
<comment type="caution">
    <text evidence="2">The sequence shown here is derived from an EMBL/GenBank/DDBJ whole genome shotgun (WGS) entry which is preliminary data.</text>
</comment>
<protein>
    <recommendedName>
        <fullName evidence="1">Bacterial bifunctional deaminase-reductase C-terminal domain-containing protein</fullName>
    </recommendedName>
</protein>
<evidence type="ECO:0000313" key="2">
    <source>
        <dbReference type="EMBL" id="KKC99599.1"/>
    </source>
</evidence>
<dbReference type="GO" id="GO:0009231">
    <property type="term" value="P:riboflavin biosynthetic process"/>
    <property type="evidence" value="ECO:0007669"/>
    <property type="project" value="InterPro"/>
</dbReference>
<dbReference type="AlphaFoldDB" id="A0A0F5VDP5"/>
<evidence type="ECO:0000313" key="3">
    <source>
        <dbReference type="Proteomes" id="UP000033633"/>
    </source>
</evidence>
<dbReference type="STRING" id="265726.KY46_11735"/>
<dbReference type="OrthoDB" id="9782335at2"/>
<dbReference type="Pfam" id="PF01872">
    <property type="entry name" value="RibD_C"/>
    <property type="match status" value="1"/>
</dbReference>
<evidence type="ECO:0000259" key="1">
    <source>
        <dbReference type="Pfam" id="PF01872"/>
    </source>
</evidence>
<proteinExistence type="predicted"/>
<name>A0A0F5VDP5_9GAMM</name>
<dbReference type="GO" id="GO:0008703">
    <property type="term" value="F:5-amino-6-(5-phosphoribosylamino)uracil reductase activity"/>
    <property type="evidence" value="ECO:0007669"/>
    <property type="project" value="InterPro"/>
</dbReference>
<sequence>MANLIYYLNMTLNGHYYHEDADVDQEHHEYALELLHGSEALILGRHTYDLFAAFWPEAATRKDLPKFMQYLAMELQSIPKRVVTTRPLELPWQNTEALKGPDTENTRQFLSGIHGNVVLFGSPALAASLADANLINEYQFLLEPFISTQGKQAFDDANVWQRLMLLDARRLNRDVMLLRYAPGP</sequence>
<dbReference type="SUPFAM" id="SSF53597">
    <property type="entry name" value="Dihydrofolate reductase-like"/>
    <property type="match status" value="1"/>
</dbReference>
<dbReference type="RefSeq" id="WP_046220830.1">
    <property type="nucleotide sequence ID" value="NZ_JWYV01000009.1"/>
</dbReference>
<organism evidence="2 3">
    <name type="scientific">Photobacterium halotolerans</name>
    <dbReference type="NCBI Taxonomy" id="265726"/>
    <lineage>
        <taxon>Bacteria</taxon>
        <taxon>Pseudomonadati</taxon>
        <taxon>Pseudomonadota</taxon>
        <taxon>Gammaproteobacteria</taxon>
        <taxon>Vibrionales</taxon>
        <taxon>Vibrionaceae</taxon>
        <taxon>Photobacterium</taxon>
    </lineage>
</organism>
<reference evidence="2 3" key="1">
    <citation type="submission" date="2014-12" db="EMBL/GenBank/DDBJ databases">
        <title>Mercury Reductase activity and rhizosphere competence traits in the genome of root associated Photobacterium halotolerans MELD1.</title>
        <authorList>
            <person name="Mathew D.C."/>
            <person name="Huang C.-C."/>
        </authorList>
    </citation>
    <scope>NUCLEOTIDE SEQUENCE [LARGE SCALE GENOMIC DNA]</scope>
    <source>
        <strain evidence="2 3">MELD1</strain>
    </source>
</reference>
<feature type="domain" description="Bacterial bifunctional deaminase-reductase C-terminal" evidence="1">
    <location>
        <begin position="115"/>
        <end position="176"/>
    </location>
</feature>
<accession>A0A0F5VDP5</accession>